<name>A0A8X7CR82_9ARAC</name>
<gene>
    <name evidence="1" type="ORF">TNIN_93771</name>
</gene>
<dbReference type="Proteomes" id="UP000886998">
    <property type="component" value="Unassembled WGS sequence"/>
</dbReference>
<proteinExistence type="predicted"/>
<reference evidence="1" key="1">
    <citation type="submission" date="2020-08" db="EMBL/GenBank/DDBJ databases">
        <title>Multicomponent nature underlies the extraordinary mechanical properties of spider dragline silk.</title>
        <authorList>
            <person name="Kono N."/>
            <person name="Nakamura H."/>
            <person name="Mori M."/>
            <person name="Yoshida Y."/>
            <person name="Ohtoshi R."/>
            <person name="Malay A.D."/>
            <person name="Moran D.A.P."/>
            <person name="Tomita M."/>
            <person name="Numata K."/>
            <person name="Arakawa K."/>
        </authorList>
    </citation>
    <scope>NUCLEOTIDE SEQUENCE</scope>
</reference>
<keyword evidence="2" id="KW-1185">Reference proteome</keyword>
<organism evidence="1 2">
    <name type="scientific">Trichonephila inaurata madagascariensis</name>
    <dbReference type="NCBI Taxonomy" id="2747483"/>
    <lineage>
        <taxon>Eukaryota</taxon>
        <taxon>Metazoa</taxon>
        <taxon>Ecdysozoa</taxon>
        <taxon>Arthropoda</taxon>
        <taxon>Chelicerata</taxon>
        <taxon>Arachnida</taxon>
        <taxon>Araneae</taxon>
        <taxon>Araneomorphae</taxon>
        <taxon>Entelegynae</taxon>
        <taxon>Araneoidea</taxon>
        <taxon>Nephilidae</taxon>
        <taxon>Trichonephila</taxon>
        <taxon>Trichonephila inaurata</taxon>
    </lineage>
</organism>
<evidence type="ECO:0000313" key="1">
    <source>
        <dbReference type="EMBL" id="GFY77736.1"/>
    </source>
</evidence>
<accession>A0A8X7CR82</accession>
<dbReference type="EMBL" id="BMAV01022622">
    <property type="protein sequence ID" value="GFY77736.1"/>
    <property type="molecule type" value="Genomic_DNA"/>
</dbReference>
<sequence>VFEEMLYLEEDRFLEIGLKTTTNKGHIRLPVNKFR</sequence>
<feature type="non-terminal residue" evidence="1">
    <location>
        <position position="1"/>
    </location>
</feature>
<comment type="caution">
    <text evidence="1">The sequence shown here is derived from an EMBL/GenBank/DDBJ whole genome shotgun (WGS) entry which is preliminary data.</text>
</comment>
<evidence type="ECO:0000313" key="2">
    <source>
        <dbReference type="Proteomes" id="UP000886998"/>
    </source>
</evidence>
<dbReference type="AlphaFoldDB" id="A0A8X7CR82"/>
<protein>
    <submittedName>
        <fullName evidence="1">Uncharacterized protein</fullName>
    </submittedName>
</protein>